<keyword evidence="2" id="KW-0456">Lyase</keyword>
<dbReference type="RefSeq" id="WP_211955171.1">
    <property type="nucleotide sequence ID" value="NZ_CAJPVI010000026.1"/>
</dbReference>
<comment type="caution">
    <text evidence="2">The sequence shown here is derived from an EMBL/GenBank/DDBJ whole genome shotgun (WGS) entry which is preliminary data.</text>
</comment>
<name>A0ABM8TKT1_9BURK</name>
<reference evidence="2 3" key="1">
    <citation type="submission" date="2021-03" db="EMBL/GenBank/DDBJ databases">
        <authorList>
            <person name="Peeters C."/>
        </authorList>
    </citation>
    <scope>NUCLEOTIDE SEQUENCE [LARGE SCALE GENOMIC DNA]</scope>
    <source>
        <strain evidence="2 3">LMG 26411</strain>
    </source>
</reference>
<dbReference type="SUPFAM" id="SSF52096">
    <property type="entry name" value="ClpP/crotonase"/>
    <property type="match status" value="1"/>
</dbReference>
<dbReference type="CDD" id="cd06558">
    <property type="entry name" value="crotonase-like"/>
    <property type="match status" value="1"/>
</dbReference>
<organism evidence="2 3">
    <name type="scientific">Cupriavidus numazuensis</name>
    <dbReference type="NCBI Taxonomy" id="221992"/>
    <lineage>
        <taxon>Bacteria</taxon>
        <taxon>Pseudomonadati</taxon>
        <taxon>Pseudomonadota</taxon>
        <taxon>Betaproteobacteria</taxon>
        <taxon>Burkholderiales</taxon>
        <taxon>Burkholderiaceae</taxon>
        <taxon>Cupriavidus</taxon>
    </lineage>
</organism>
<dbReference type="Pfam" id="PF00378">
    <property type="entry name" value="ECH_1"/>
    <property type="match status" value="1"/>
</dbReference>
<dbReference type="PANTHER" id="PTHR43802">
    <property type="entry name" value="ENOYL-COA HYDRATASE"/>
    <property type="match status" value="1"/>
</dbReference>
<dbReference type="InterPro" id="IPR001753">
    <property type="entry name" value="Enoyl-CoA_hydra/iso"/>
</dbReference>
<gene>
    <name evidence="2" type="primary">caiD_5</name>
    <name evidence="2" type="ORF">LMG26411_04177</name>
</gene>
<dbReference type="PANTHER" id="PTHR43802:SF1">
    <property type="entry name" value="IP11341P-RELATED"/>
    <property type="match status" value="1"/>
</dbReference>
<sequence>MSEAATTSPVLLERHAGWTEIVLNRPERRNAIDNALAHALAATIDSVNADDSTRAVLLRGADGAFCSGLDLKALQVEPDGMEKFAQVWERVHLSLLQSEKAWIVALERHAVNGGAALALAGDLMVCGAGAFLQIGEIRLGMAAPRNAAWLALRHSEAVAARLCLLGDRVPATDLLRLGVATEVTDDTQVLDRARDLAATIAAFPAGGVTAIKRGMRAASTRMALPQWLGACRDTHD</sequence>
<dbReference type="InterPro" id="IPR029045">
    <property type="entry name" value="ClpP/crotonase-like_dom_sf"/>
</dbReference>
<dbReference type="Gene3D" id="3.90.226.10">
    <property type="entry name" value="2-enoyl-CoA Hydratase, Chain A, domain 1"/>
    <property type="match status" value="1"/>
</dbReference>
<comment type="similarity">
    <text evidence="1">Belongs to the enoyl-CoA hydratase/isomerase family.</text>
</comment>
<dbReference type="EMBL" id="CAJPVI010000026">
    <property type="protein sequence ID" value="CAG2152371.1"/>
    <property type="molecule type" value="Genomic_DNA"/>
</dbReference>
<proteinExistence type="inferred from homology"/>
<keyword evidence="3" id="KW-1185">Reference proteome</keyword>
<evidence type="ECO:0000313" key="2">
    <source>
        <dbReference type="EMBL" id="CAG2152371.1"/>
    </source>
</evidence>
<dbReference type="GO" id="GO:0016829">
    <property type="term" value="F:lyase activity"/>
    <property type="evidence" value="ECO:0007669"/>
    <property type="project" value="UniProtKB-KW"/>
</dbReference>
<dbReference type="EC" id="4.2.1.149" evidence="2"/>
<accession>A0ABM8TKT1</accession>
<dbReference type="Proteomes" id="UP000672657">
    <property type="component" value="Unassembled WGS sequence"/>
</dbReference>
<evidence type="ECO:0000256" key="1">
    <source>
        <dbReference type="ARBA" id="ARBA00005254"/>
    </source>
</evidence>
<evidence type="ECO:0000313" key="3">
    <source>
        <dbReference type="Proteomes" id="UP000672657"/>
    </source>
</evidence>
<protein>
    <submittedName>
        <fullName evidence="2">Carnitinyl-CoA dehydratase</fullName>
        <ecNumber evidence="2">4.2.1.149</ecNumber>
    </submittedName>
</protein>